<sequence>MTEGQPASDDPALWKTILFDSACKFGETNQKIGYCVPDGIEITNETKYESSFSEKNIKLCSNIYTAIRSLVSDSRAVSIMDETDAVFTKSVAEVLQ</sequence>
<dbReference type="Proteomes" id="UP001211907">
    <property type="component" value="Unassembled WGS sequence"/>
</dbReference>
<comment type="caution">
    <text evidence="1">The sequence shown here is derived from an EMBL/GenBank/DDBJ whole genome shotgun (WGS) entry which is preliminary data.</text>
</comment>
<feature type="non-terminal residue" evidence="1">
    <location>
        <position position="96"/>
    </location>
</feature>
<evidence type="ECO:0000313" key="1">
    <source>
        <dbReference type="EMBL" id="KAJ3106097.1"/>
    </source>
</evidence>
<name>A0AAD5XDC8_9FUNG</name>
<reference evidence="1" key="1">
    <citation type="submission" date="2020-05" db="EMBL/GenBank/DDBJ databases">
        <title>Phylogenomic resolution of chytrid fungi.</title>
        <authorList>
            <person name="Stajich J.E."/>
            <person name="Amses K."/>
            <person name="Simmons R."/>
            <person name="Seto K."/>
            <person name="Myers J."/>
            <person name="Bonds A."/>
            <person name="Quandt C.A."/>
            <person name="Barry K."/>
            <person name="Liu P."/>
            <person name="Grigoriev I."/>
            <person name="Longcore J.E."/>
            <person name="James T.Y."/>
        </authorList>
    </citation>
    <scope>NUCLEOTIDE SEQUENCE</scope>
    <source>
        <strain evidence="1">JEL0513</strain>
    </source>
</reference>
<accession>A0AAD5XDC8</accession>
<dbReference type="EMBL" id="JADGJH010001973">
    <property type="protein sequence ID" value="KAJ3106097.1"/>
    <property type="molecule type" value="Genomic_DNA"/>
</dbReference>
<organism evidence="1 2">
    <name type="scientific">Physocladia obscura</name>
    <dbReference type="NCBI Taxonomy" id="109957"/>
    <lineage>
        <taxon>Eukaryota</taxon>
        <taxon>Fungi</taxon>
        <taxon>Fungi incertae sedis</taxon>
        <taxon>Chytridiomycota</taxon>
        <taxon>Chytridiomycota incertae sedis</taxon>
        <taxon>Chytridiomycetes</taxon>
        <taxon>Chytridiales</taxon>
        <taxon>Chytriomycetaceae</taxon>
        <taxon>Physocladia</taxon>
    </lineage>
</organism>
<evidence type="ECO:0000313" key="2">
    <source>
        <dbReference type="Proteomes" id="UP001211907"/>
    </source>
</evidence>
<keyword evidence="2" id="KW-1185">Reference proteome</keyword>
<gene>
    <name evidence="1" type="ORF">HK100_003787</name>
</gene>
<proteinExistence type="predicted"/>
<dbReference type="AlphaFoldDB" id="A0AAD5XDC8"/>
<protein>
    <submittedName>
        <fullName evidence="1">Uncharacterized protein</fullName>
    </submittedName>
</protein>